<dbReference type="CDD" id="cd12148">
    <property type="entry name" value="fungal_TF_MHR"/>
    <property type="match status" value="1"/>
</dbReference>
<keyword evidence="6" id="KW-0804">Transcription</keyword>
<evidence type="ECO:0000256" key="4">
    <source>
        <dbReference type="ARBA" id="ARBA00023015"/>
    </source>
</evidence>
<keyword evidence="5" id="KW-0238">DNA-binding</keyword>
<comment type="subcellular location">
    <subcellularLocation>
        <location evidence="1">Nucleus</location>
    </subcellularLocation>
</comment>
<gene>
    <name evidence="9" type="ORF">CAAN4_H13014</name>
</gene>
<keyword evidence="7" id="KW-0539">Nucleus</keyword>
<evidence type="ECO:0000256" key="2">
    <source>
        <dbReference type="ARBA" id="ARBA00022723"/>
    </source>
</evidence>
<keyword evidence="3" id="KW-0862">Zinc</keyword>
<evidence type="ECO:0000256" key="7">
    <source>
        <dbReference type="ARBA" id="ARBA00023242"/>
    </source>
</evidence>
<reference evidence="9 10" key="1">
    <citation type="submission" date="2024-01" db="EMBL/GenBank/DDBJ databases">
        <authorList>
            <consortium name="Genoscope - CEA"/>
            <person name="William W."/>
        </authorList>
    </citation>
    <scope>NUCLEOTIDE SEQUENCE [LARGE SCALE GENOMIC DNA]</scope>
    <source>
        <strain evidence="9 10">29B2s-10</strain>
    </source>
</reference>
<evidence type="ECO:0000313" key="10">
    <source>
        <dbReference type="Proteomes" id="UP001497600"/>
    </source>
</evidence>
<organism evidence="9 10">
    <name type="scientific">[Candida] anglica</name>
    <dbReference type="NCBI Taxonomy" id="148631"/>
    <lineage>
        <taxon>Eukaryota</taxon>
        <taxon>Fungi</taxon>
        <taxon>Dikarya</taxon>
        <taxon>Ascomycota</taxon>
        <taxon>Saccharomycotina</taxon>
        <taxon>Pichiomycetes</taxon>
        <taxon>Debaryomycetaceae</taxon>
        <taxon>Kurtzmaniella</taxon>
    </lineage>
</organism>
<evidence type="ECO:0000313" key="9">
    <source>
        <dbReference type="EMBL" id="CAK7921340.1"/>
    </source>
</evidence>
<keyword evidence="2" id="KW-0479">Metal-binding</keyword>
<keyword evidence="10" id="KW-1185">Reference proteome</keyword>
<name>A0ABP0ENA7_9ASCO</name>
<dbReference type="PANTHER" id="PTHR31845:SF34">
    <property type="entry name" value="TRANSCRIPTIONAL ACTIVATOR OF PROTEASES PRTT"/>
    <property type="match status" value="1"/>
</dbReference>
<dbReference type="PANTHER" id="PTHR31845">
    <property type="entry name" value="FINGER DOMAIN PROTEIN, PUTATIVE-RELATED"/>
    <property type="match status" value="1"/>
</dbReference>
<dbReference type="Proteomes" id="UP001497600">
    <property type="component" value="Chromosome H"/>
</dbReference>
<evidence type="ECO:0000256" key="1">
    <source>
        <dbReference type="ARBA" id="ARBA00004123"/>
    </source>
</evidence>
<dbReference type="PROSITE" id="PS00463">
    <property type="entry name" value="ZN2_CY6_FUNGAL_1"/>
    <property type="match status" value="1"/>
</dbReference>
<dbReference type="EMBL" id="OZ004260">
    <property type="protein sequence ID" value="CAK7921340.1"/>
    <property type="molecule type" value="Genomic_DNA"/>
</dbReference>
<evidence type="ECO:0000259" key="8">
    <source>
        <dbReference type="PROSITE" id="PS50048"/>
    </source>
</evidence>
<keyword evidence="4" id="KW-0805">Transcription regulation</keyword>
<dbReference type="Gene3D" id="4.10.240.10">
    <property type="entry name" value="Zn(2)-C6 fungal-type DNA-binding domain"/>
    <property type="match status" value="1"/>
</dbReference>
<dbReference type="SMART" id="SM00066">
    <property type="entry name" value="GAL4"/>
    <property type="match status" value="1"/>
</dbReference>
<dbReference type="PROSITE" id="PS50048">
    <property type="entry name" value="ZN2_CY6_FUNGAL_2"/>
    <property type="match status" value="1"/>
</dbReference>
<evidence type="ECO:0000256" key="5">
    <source>
        <dbReference type="ARBA" id="ARBA00023125"/>
    </source>
</evidence>
<dbReference type="InterPro" id="IPR051089">
    <property type="entry name" value="prtT"/>
</dbReference>
<protein>
    <recommendedName>
        <fullName evidence="8">Zn(2)-C6 fungal-type domain-containing protein</fullName>
    </recommendedName>
</protein>
<dbReference type="SUPFAM" id="SSF57701">
    <property type="entry name" value="Zn2/Cys6 DNA-binding domain"/>
    <property type="match status" value="1"/>
</dbReference>
<proteinExistence type="predicted"/>
<dbReference type="InterPro" id="IPR036864">
    <property type="entry name" value="Zn2-C6_fun-type_DNA-bd_sf"/>
</dbReference>
<feature type="domain" description="Zn(2)-C6 fungal-type" evidence="8">
    <location>
        <begin position="26"/>
        <end position="58"/>
    </location>
</feature>
<evidence type="ECO:0000256" key="3">
    <source>
        <dbReference type="ARBA" id="ARBA00022833"/>
    </source>
</evidence>
<dbReference type="CDD" id="cd00067">
    <property type="entry name" value="GAL4"/>
    <property type="match status" value="1"/>
</dbReference>
<accession>A0ABP0ENA7</accession>
<dbReference type="InterPro" id="IPR001138">
    <property type="entry name" value="Zn2Cys6_DnaBD"/>
</dbReference>
<evidence type="ECO:0000256" key="6">
    <source>
        <dbReference type="ARBA" id="ARBA00023163"/>
    </source>
</evidence>
<sequence>MSQKRQKIDESSNNRKSAQVTRTLMACELCRRQKTRCFRDPDSTSCLRCIFLKKPCSFERDSDLPGSLAPVPHLSGTITTSSNTADSIKLDQIQRSISEVLTILKQGEMNDSYAKSNSTKDNVSINVPTLTESRHYQDDPSSFQTPTNSFETSVFSIVANQIPQKNIPKPVLELIGISTPGSPRNFKQTPNDVISAGILSETDAIDLMNDFRRNYGRWISFPLNMSSSVLIERIRYKSSLLLTTCYCLALRYSLSGIVDSELLLAKKTTHKLLMKHLVKDMSSSFLKYSCFNGGAADGHIEFLQALALLSIYSLSLSSMAHHAFEGDVDLFTDQDINLDPWLLSGFGLNLFVTKSTFGSLLKHDNTLQSPFTIFYDELDSEEFQTLAVLRTYNHLTLVHLINCIFSGRMCVIDEFRLNFCTATLSLPSSTNFDGRMVSEIGILLIGYKYIQKSLNSNIGTVKESKELFDVACKEVDTWYEQWNYLFSQPAPQFVELCYHFCYLMIHFVYIYQRTTLSTKRDINAPSDLFREDNVAFIIQHSDKISFTNMHIHALSIVRFINVIESDSYFAYLSDQIHFCFFFAGIVLVRIVQESTEDERKRKLIQQESHETEQDMRVLIQKFEMMCSFTNSPDDITSRYCKGLEECFQSVFQTK</sequence>